<name>A0A9D0Z0T3_9FIRM</name>
<comment type="catalytic activity">
    <reaction evidence="1">
        <text>a uridine in RNA = a pseudouridine in RNA</text>
        <dbReference type="Rhea" id="RHEA:48348"/>
        <dbReference type="Rhea" id="RHEA-COMP:12068"/>
        <dbReference type="Rhea" id="RHEA-COMP:12069"/>
        <dbReference type="ChEBI" id="CHEBI:65314"/>
        <dbReference type="ChEBI" id="CHEBI:65315"/>
    </reaction>
</comment>
<dbReference type="InterPro" id="IPR006145">
    <property type="entry name" value="PsdUridine_synth_RsuA/RluA"/>
</dbReference>
<comment type="caution">
    <text evidence="5">The sequence shown here is derived from an EMBL/GenBank/DDBJ whole genome shotgun (WGS) entry which is preliminary data.</text>
</comment>
<dbReference type="Pfam" id="PF00849">
    <property type="entry name" value="PseudoU_synth_2"/>
    <property type="match status" value="1"/>
</dbReference>
<dbReference type="CDD" id="cd02869">
    <property type="entry name" value="PseudoU_synth_RluA_like"/>
    <property type="match status" value="1"/>
</dbReference>
<dbReference type="PROSITE" id="PS01129">
    <property type="entry name" value="PSI_RLU"/>
    <property type="match status" value="1"/>
</dbReference>
<dbReference type="AlphaFoldDB" id="A0A9D0Z0T3"/>
<evidence type="ECO:0000313" key="5">
    <source>
        <dbReference type="EMBL" id="HIQ64951.1"/>
    </source>
</evidence>
<evidence type="ECO:0000256" key="2">
    <source>
        <dbReference type="ARBA" id="ARBA00031870"/>
    </source>
</evidence>
<dbReference type="Gene3D" id="3.30.2350.10">
    <property type="entry name" value="Pseudouridine synthase"/>
    <property type="match status" value="1"/>
</dbReference>
<reference evidence="5" key="1">
    <citation type="submission" date="2020-10" db="EMBL/GenBank/DDBJ databases">
        <authorList>
            <person name="Gilroy R."/>
        </authorList>
    </citation>
    <scope>NUCLEOTIDE SEQUENCE</scope>
    <source>
        <strain evidence="5">CHK165-10780</strain>
    </source>
</reference>
<dbReference type="GO" id="GO:0140098">
    <property type="term" value="F:catalytic activity, acting on RNA"/>
    <property type="evidence" value="ECO:0007669"/>
    <property type="project" value="UniProtKB-ARBA"/>
</dbReference>
<dbReference type="SUPFAM" id="SSF55120">
    <property type="entry name" value="Pseudouridine synthase"/>
    <property type="match status" value="1"/>
</dbReference>
<dbReference type="InterPro" id="IPR020103">
    <property type="entry name" value="PsdUridine_synth_cat_dom_sf"/>
</dbReference>
<dbReference type="InterPro" id="IPR050188">
    <property type="entry name" value="RluA_PseudoU_synthase"/>
</dbReference>
<dbReference type="GO" id="GO:0003723">
    <property type="term" value="F:RNA binding"/>
    <property type="evidence" value="ECO:0007669"/>
    <property type="project" value="InterPro"/>
</dbReference>
<dbReference type="GO" id="GO:0001522">
    <property type="term" value="P:pseudouridine synthesis"/>
    <property type="evidence" value="ECO:0007669"/>
    <property type="project" value="InterPro"/>
</dbReference>
<dbReference type="PANTHER" id="PTHR21600">
    <property type="entry name" value="MITOCHONDRIAL RNA PSEUDOURIDINE SYNTHASE"/>
    <property type="match status" value="1"/>
</dbReference>
<evidence type="ECO:0000256" key="1">
    <source>
        <dbReference type="ARBA" id="ARBA00000073"/>
    </source>
</evidence>
<reference evidence="5" key="2">
    <citation type="journal article" date="2021" name="PeerJ">
        <title>Extensive microbial diversity within the chicken gut microbiome revealed by metagenomics and culture.</title>
        <authorList>
            <person name="Gilroy R."/>
            <person name="Ravi A."/>
            <person name="Getino M."/>
            <person name="Pursley I."/>
            <person name="Horton D.L."/>
            <person name="Alikhan N.F."/>
            <person name="Baker D."/>
            <person name="Gharbi K."/>
            <person name="Hall N."/>
            <person name="Watson M."/>
            <person name="Adriaenssens E.M."/>
            <person name="Foster-Nyarko E."/>
            <person name="Jarju S."/>
            <person name="Secka A."/>
            <person name="Antonio M."/>
            <person name="Oren A."/>
            <person name="Chaudhuri R.R."/>
            <person name="La Ragione R."/>
            <person name="Hildebrand F."/>
            <person name="Pallen M.J."/>
        </authorList>
    </citation>
    <scope>NUCLEOTIDE SEQUENCE</scope>
    <source>
        <strain evidence="5">CHK165-10780</strain>
    </source>
</reference>
<gene>
    <name evidence="5" type="ORF">IAC85_04345</name>
</gene>
<feature type="domain" description="Pseudouridine synthase RsuA/RluA-like" evidence="4">
    <location>
        <begin position="12"/>
        <end position="165"/>
    </location>
</feature>
<sequence length="221" mass="25654">MSKLNILYEDNHVIVVVKEVNIPTQEDASKDKDLLSMVKDYIKEKYQKPGNVYLGLVHRLDRPVSGILVFARSSKAASRLSEEVRTHKIEKRYLAVVHGILEQKEGTLIDFLKKEEDGTTIVSKDGKEAKLDYKVLEEDKRENLSLVEINLHTGRHHQIRVQFAHIGHPLYGDQRYGYQDKKQIALHAYYLQFVHPTKKESMTFQNLPTREPFSNFPSIRK</sequence>
<evidence type="ECO:0000256" key="3">
    <source>
        <dbReference type="ARBA" id="ARBA00033164"/>
    </source>
</evidence>
<dbReference type="Proteomes" id="UP000886725">
    <property type="component" value="Unassembled WGS sequence"/>
</dbReference>
<accession>A0A9D0Z0T3</accession>
<dbReference type="EMBL" id="DVFU01000083">
    <property type="protein sequence ID" value="HIQ64951.1"/>
    <property type="molecule type" value="Genomic_DNA"/>
</dbReference>
<protein>
    <recommendedName>
        <fullName evidence="2">RNA pseudouridylate synthase</fullName>
    </recommendedName>
    <alternativeName>
        <fullName evidence="3">RNA-uridine isomerase</fullName>
    </alternativeName>
</protein>
<dbReference type="GO" id="GO:0006396">
    <property type="term" value="P:RNA processing"/>
    <property type="evidence" value="ECO:0007669"/>
    <property type="project" value="UniProtKB-ARBA"/>
</dbReference>
<evidence type="ECO:0000313" key="6">
    <source>
        <dbReference type="Proteomes" id="UP000886725"/>
    </source>
</evidence>
<evidence type="ECO:0000259" key="4">
    <source>
        <dbReference type="Pfam" id="PF00849"/>
    </source>
</evidence>
<organism evidence="5 6">
    <name type="scientific">Candidatus Faecenecus gallistercoris</name>
    <dbReference type="NCBI Taxonomy" id="2840793"/>
    <lineage>
        <taxon>Bacteria</taxon>
        <taxon>Bacillati</taxon>
        <taxon>Bacillota</taxon>
        <taxon>Bacillota incertae sedis</taxon>
        <taxon>Candidatus Faecenecus</taxon>
    </lineage>
</organism>
<dbReference type="InterPro" id="IPR006224">
    <property type="entry name" value="PsdUridine_synth_RluA-like_CS"/>
</dbReference>
<dbReference type="GO" id="GO:0009982">
    <property type="term" value="F:pseudouridine synthase activity"/>
    <property type="evidence" value="ECO:0007669"/>
    <property type="project" value="InterPro"/>
</dbReference>
<proteinExistence type="predicted"/>